<proteinExistence type="predicted"/>
<organism evidence="1 2">
    <name type="scientific">Choristoneura fumiferana</name>
    <name type="common">Spruce budworm moth</name>
    <name type="synonym">Archips fumiferana</name>
    <dbReference type="NCBI Taxonomy" id="7141"/>
    <lineage>
        <taxon>Eukaryota</taxon>
        <taxon>Metazoa</taxon>
        <taxon>Ecdysozoa</taxon>
        <taxon>Arthropoda</taxon>
        <taxon>Hexapoda</taxon>
        <taxon>Insecta</taxon>
        <taxon>Pterygota</taxon>
        <taxon>Neoptera</taxon>
        <taxon>Endopterygota</taxon>
        <taxon>Lepidoptera</taxon>
        <taxon>Glossata</taxon>
        <taxon>Ditrysia</taxon>
        <taxon>Tortricoidea</taxon>
        <taxon>Tortricidae</taxon>
        <taxon>Tortricinae</taxon>
        <taxon>Choristoneura</taxon>
    </lineage>
</organism>
<evidence type="ECO:0000313" key="2">
    <source>
        <dbReference type="Proteomes" id="UP001064048"/>
    </source>
</evidence>
<evidence type="ECO:0000313" key="1">
    <source>
        <dbReference type="EMBL" id="KAI8440290.1"/>
    </source>
</evidence>
<sequence>MLASCCKLYSTIDGRADTPPTPETPPTPDTLLTLPTTGMTLLLLLTGPTPGTPMLGTPLTPGTPTMLPTPVTRRTLPIGKSSNTGVIITLTLQVSKRVIKPGGGTACSGRTGVGFADESPQLSSQIRFYVDNSLTTMFTNFMIHMSTLQD</sequence>
<gene>
    <name evidence="1" type="ORF">MSG28_001643</name>
</gene>
<name>A0ACC0KVF8_CHOFU</name>
<reference evidence="1 2" key="1">
    <citation type="journal article" date="2022" name="Genome Biol. Evol.">
        <title>The Spruce Budworm Genome: Reconstructing the Evolutionary History of Antifreeze Proteins.</title>
        <authorList>
            <person name="Beliveau C."/>
            <person name="Gagne P."/>
            <person name="Picq S."/>
            <person name="Vernygora O."/>
            <person name="Keeling C.I."/>
            <person name="Pinkney K."/>
            <person name="Doucet D."/>
            <person name="Wen F."/>
            <person name="Johnston J.S."/>
            <person name="Maaroufi H."/>
            <person name="Boyle B."/>
            <person name="Laroche J."/>
            <person name="Dewar K."/>
            <person name="Juretic N."/>
            <person name="Blackburn G."/>
            <person name="Nisole A."/>
            <person name="Brunet B."/>
            <person name="Brandao M."/>
            <person name="Lumley L."/>
            <person name="Duan J."/>
            <person name="Quan G."/>
            <person name="Lucarotti C.J."/>
            <person name="Roe A.D."/>
            <person name="Sperling F.A.H."/>
            <person name="Levesque R.C."/>
            <person name="Cusson M."/>
        </authorList>
    </citation>
    <scope>NUCLEOTIDE SEQUENCE [LARGE SCALE GENOMIC DNA]</scope>
    <source>
        <strain evidence="1">Glfc:IPQL:Cfum</strain>
    </source>
</reference>
<protein>
    <submittedName>
        <fullName evidence="1">Uncharacterized protein</fullName>
    </submittedName>
</protein>
<keyword evidence="2" id="KW-1185">Reference proteome</keyword>
<dbReference type="Proteomes" id="UP001064048">
    <property type="component" value="Chromosome 2"/>
</dbReference>
<comment type="caution">
    <text evidence="1">The sequence shown here is derived from an EMBL/GenBank/DDBJ whole genome shotgun (WGS) entry which is preliminary data.</text>
</comment>
<accession>A0ACC0KVF8</accession>
<dbReference type="EMBL" id="CM046102">
    <property type="protein sequence ID" value="KAI8440290.1"/>
    <property type="molecule type" value="Genomic_DNA"/>
</dbReference>